<sequence>MTTVDSRRPVFHRLTVAAVQTVCDDAVAVTFEVPADLAGAYEFRPGQSLTLRRKVEGREERRSYSICSPAGSAPRIGVREVPNGLFSRWLVRDVRPGDEVEVLPPTGNFTPDLGVAGHHVLIAAGSGITPILSIATSLLSTVDTRVTLLYGNRRTDTVMFADDLADLKDTHPTRLELAHVLSREPREAELFSGRLDAEKLRTLLPLLLDVTDVDHWWMCGPYAMVTEARDVLAELGVTDERIHQELFFVEEAPPEPARHHDPTVEGPVSEVTVLLDGRSTVVPVARDTRLLDGAQRVRPDLPFACKGGVCGTCRARVVTGEVDLRRNFALDQSELDAGFVLTCQSYPVSDTLTVDYDA</sequence>
<dbReference type="InterPro" id="IPR001709">
    <property type="entry name" value="Flavoprot_Pyr_Nucl_cyt_Rdtase"/>
</dbReference>
<dbReference type="InterPro" id="IPR011884">
    <property type="entry name" value="PaaE"/>
</dbReference>
<dbReference type="Proteomes" id="UP001500618">
    <property type="component" value="Unassembled WGS sequence"/>
</dbReference>
<dbReference type="InterPro" id="IPR001041">
    <property type="entry name" value="2Fe-2S_ferredoxin-type"/>
</dbReference>
<name>A0ABN2GNX8_9ACTN</name>
<dbReference type="SUPFAM" id="SSF63380">
    <property type="entry name" value="Riboflavin synthase domain-like"/>
    <property type="match status" value="1"/>
</dbReference>
<protein>
    <submittedName>
        <fullName evidence="11">Phenylacetate-CoA oxygenase/reductase subunit PaaK</fullName>
    </submittedName>
</protein>
<dbReference type="InterPro" id="IPR008333">
    <property type="entry name" value="Cbr1-like_FAD-bd_dom"/>
</dbReference>
<dbReference type="PRINTS" id="PR00371">
    <property type="entry name" value="FPNCR"/>
</dbReference>
<dbReference type="InterPro" id="IPR017938">
    <property type="entry name" value="Riboflavin_synthase-like_b-brl"/>
</dbReference>
<dbReference type="RefSeq" id="WP_344309924.1">
    <property type="nucleotide sequence ID" value="NZ_BAAANY010000008.1"/>
</dbReference>
<dbReference type="Pfam" id="PF00175">
    <property type="entry name" value="NAD_binding_1"/>
    <property type="match status" value="1"/>
</dbReference>
<evidence type="ECO:0000256" key="6">
    <source>
        <dbReference type="ARBA" id="ARBA00023002"/>
    </source>
</evidence>
<dbReference type="PANTHER" id="PTHR47354:SF8">
    <property type="entry name" value="1,2-PHENYLACETYL-COA EPOXIDASE, SUBUNIT E"/>
    <property type="match status" value="1"/>
</dbReference>
<dbReference type="PRINTS" id="PR00410">
    <property type="entry name" value="PHEHYDRXLASE"/>
</dbReference>
<keyword evidence="6" id="KW-0560">Oxidoreductase</keyword>
<dbReference type="InterPro" id="IPR006058">
    <property type="entry name" value="2Fe2S_fd_BS"/>
</dbReference>
<evidence type="ECO:0000256" key="7">
    <source>
        <dbReference type="ARBA" id="ARBA00023004"/>
    </source>
</evidence>
<evidence type="ECO:0000259" key="10">
    <source>
        <dbReference type="PROSITE" id="PS51384"/>
    </source>
</evidence>
<organism evidence="11 12">
    <name type="scientific">Fodinicola feengrottensis</name>
    <dbReference type="NCBI Taxonomy" id="435914"/>
    <lineage>
        <taxon>Bacteria</taxon>
        <taxon>Bacillati</taxon>
        <taxon>Actinomycetota</taxon>
        <taxon>Actinomycetes</taxon>
        <taxon>Mycobacteriales</taxon>
        <taxon>Fodinicola</taxon>
    </lineage>
</organism>
<dbReference type="PROSITE" id="PS51384">
    <property type="entry name" value="FAD_FR"/>
    <property type="match status" value="1"/>
</dbReference>
<dbReference type="PANTHER" id="PTHR47354">
    <property type="entry name" value="NADH OXIDOREDUCTASE HCR"/>
    <property type="match status" value="1"/>
</dbReference>
<dbReference type="Pfam" id="PF00970">
    <property type="entry name" value="FAD_binding_6"/>
    <property type="match status" value="1"/>
</dbReference>
<dbReference type="SUPFAM" id="SSF54292">
    <property type="entry name" value="2Fe-2S ferredoxin-like"/>
    <property type="match status" value="1"/>
</dbReference>
<evidence type="ECO:0000256" key="4">
    <source>
        <dbReference type="ARBA" id="ARBA00022723"/>
    </source>
</evidence>
<keyword evidence="5" id="KW-0274">FAD</keyword>
<keyword evidence="7" id="KW-0408">Iron</keyword>
<dbReference type="InterPro" id="IPR039261">
    <property type="entry name" value="FNR_nucleotide-bd"/>
</dbReference>
<comment type="caution">
    <text evidence="11">The sequence shown here is derived from an EMBL/GenBank/DDBJ whole genome shotgun (WGS) entry which is preliminary data.</text>
</comment>
<keyword evidence="3" id="KW-0001">2Fe-2S</keyword>
<dbReference type="Gene3D" id="3.10.20.30">
    <property type="match status" value="1"/>
</dbReference>
<dbReference type="Gene3D" id="3.40.50.80">
    <property type="entry name" value="Nucleotide-binding domain of ferredoxin-NADP reductase (FNR) module"/>
    <property type="match status" value="1"/>
</dbReference>
<dbReference type="CDD" id="cd00207">
    <property type="entry name" value="fer2"/>
    <property type="match status" value="1"/>
</dbReference>
<dbReference type="Pfam" id="PF00111">
    <property type="entry name" value="Fer2"/>
    <property type="match status" value="1"/>
</dbReference>
<keyword evidence="8" id="KW-0411">Iron-sulfur</keyword>
<gene>
    <name evidence="11" type="primary">paaK</name>
    <name evidence="11" type="ORF">GCM10009765_24720</name>
</gene>
<dbReference type="PROSITE" id="PS00197">
    <property type="entry name" value="2FE2S_FER_1"/>
    <property type="match status" value="1"/>
</dbReference>
<dbReference type="EMBL" id="BAAANY010000008">
    <property type="protein sequence ID" value="GAA1674378.1"/>
    <property type="molecule type" value="Genomic_DNA"/>
</dbReference>
<evidence type="ECO:0000256" key="3">
    <source>
        <dbReference type="ARBA" id="ARBA00022714"/>
    </source>
</evidence>
<comment type="cofactor">
    <cofactor evidence="1">
        <name>FAD</name>
        <dbReference type="ChEBI" id="CHEBI:57692"/>
    </cofactor>
</comment>
<evidence type="ECO:0000256" key="1">
    <source>
        <dbReference type="ARBA" id="ARBA00001974"/>
    </source>
</evidence>
<reference evidence="11 12" key="1">
    <citation type="journal article" date="2019" name="Int. J. Syst. Evol. Microbiol.">
        <title>The Global Catalogue of Microorganisms (GCM) 10K type strain sequencing project: providing services to taxonomists for standard genome sequencing and annotation.</title>
        <authorList>
            <consortium name="The Broad Institute Genomics Platform"/>
            <consortium name="The Broad Institute Genome Sequencing Center for Infectious Disease"/>
            <person name="Wu L."/>
            <person name="Ma J."/>
        </authorList>
    </citation>
    <scope>NUCLEOTIDE SEQUENCE [LARGE SCALE GENOMIC DNA]</scope>
    <source>
        <strain evidence="11 12">JCM 14718</strain>
    </source>
</reference>
<dbReference type="InterPro" id="IPR001433">
    <property type="entry name" value="OxRdtase_FAD/NAD-bd"/>
</dbReference>
<evidence type="ECO:0000313" key="11">
    <source>
        <dbReference type="EMBL" id="GAA1674378.1"/>
    </source>
</evidence>
<accession>A0ABN2GNX8</accession>
<keyword evidence="2" id="KW-0285">Flavoprotein</keyword>
<feature type="domain" description="2Fe-2S ferredoxin-type" evidence="9">
    <location>
        <begin position="269"/>
        <end position="358"/>
    </location>
</feature>
<evidence type="ECO:0000313" key="12">
    <source>
        <dbReference type="Proteomes" id="UP001500618"/>
    </source>
</evidence>
<evidence type="ECO:0000259" key="9">
    <source>
        <dbReference type="PROSITE" id="PS51085"/>
    </source>
</evidence>
<evidence type="ECO:0000256" key="8">
    <source>
        <dbReference type="ARBA" id="ARBA00023014"/>
    </source>
</evidence>
<dbReference type="InterPro" id="IPR012675">
    <property type="entry name" value="Beta-grasp_dom_sf"/>
</dbReference>
<evidence type="ECO:0000256" key="2">
    <source>
        <dbReference type="ARBA" id="ARBA00022630"/>
    </source>
</evidence>
<dbReference type="InterPro" id="IPR050415">
    <property type="entry name" value="MRET"/>
</dbReference>
<dbReference type="Gene3D" id="2.40.30.10">
    <property type="entry name" value="Translation factors"/>
    <property type="match status" value="1"/>
</dbReference>
<keyword evidence="4" id="KW-0479">Metal-binding</keyword>
<dbReference type="CDD" id="cd06214">
    <property type="entry name" value="PA_degradation_oxidoreductase_like"/>
    <property type="match status" value="1"/>
</dbReference>
<proteinExistence type="predicted"/>
<dbReference type="SUPFAM" id="SSF52343">
    <property type="entry name" value="Ferredoxin reductase-like, C-terminal NADP-linked domain"/>
    <property type="match status" value="1"/>
</dbReference>
<dbReference type="NCBIfam" id="TIGR02160">
    <property type="entry name" value="PA_CoA_Oxy5"/>
    <property type="match status" value="1"/>
</dbReference>
<dbReference type="InterPro" id="IPR036010">
    <property type="entry name" value="2Fe-2S_ferredoxin-like_sf"/>
</dbReference>
<dbReference type="InterPro" id="IPR017927">
    <property type="entry name" value="FAD-bd_FR_type"/>
</dbReference>
<keyword evidence="12" id="KW-1185">Reference proteome</keyword>
<feature type="domain" description="FAD-binding FR-type" evidence="10">
    <location>
        <begin position="9"/>
        <end position="112"/>
    </location>
</feature>
<dbReference type="PROSITE" id="PS51085">
    <property type="entry name" value="2FE2S_FER_2"/>
    <property type="match status" value="1"/>
</dbReference>
<evidence type="ECO:0000256" key="5">
    <source>
        <dbReference type="ARBA" id="ARBA00022827"/>
    </source>
</evidence>